<dbReference type="CDD" id="cd00102">
    <property type="entry name" value="IPT"/>
    <property type="match status" value="1"/>
</dbReference>
<keyword evidence="4 10" id="KW-0812">Transmembrane</keyword>
<feature type="region of interest" description="Disordered" evidence="9">
    <location>
        <begin position="1037"/>
        <end position="1065"/>
    </location>
</feature>
<dbReference type="PANTHER" id="PTHR16254">
    <property type="entry name" value="POTASSIUM/PROTON ANTIPORTER-RELATED"/>
    <property type="match status" value="1"/>
</dbReference>
<evidence type="ECO:0000313" key="12">
    <source>
        <dbReference type="EMBL" id="CEM37583.1"/>
    </source>
</evidence>
<feature type="compositionally biased region" description="Low complexity" evidence="9">
    <location>
        <begin position="321"/>
        <end position="358"/>
    </location>
</feature>
<feature type="transmembrane region" description="Helical" evidence="10">
    <location>
        <begin position="736"/>
        <end position="759"/>
    </location>
</feature>
<dbReference type="VEuPathDB" id="CryptoDB:Vbra_19298"/>
<dbReference type="Gene3D" id="2.60.40.10">
    <property type="entry name" value="Immunoglobulins"/>
    <property type="match status" value="1"/>
</dbReference>
<evidence type="ECO:0000256" key="7">
    <source>
        <dbReference type="ARBA" id="ARBA00023065"/>
    </source>
</evidence>
<dbReference type="InParanoid" id="A0A0G4H1R2"/>
<evidence type="ECO:0000256" key="8">
    <source>
        <dbReference type="ARBA" id="ARBA00023136"/>
    </source>
</evidence>
<accession>A0A0G4H1R2</accession>
<feature type="region of interest" description="Disordered" evidence="9">
    <location>
        <begin position="309"/>
        <end position="415"/>
    </location>
</feature>
<dbReference type="InterPro" id="IPR045158">
    <property type="entry name" value="KEA4/5/6-like"/>
</dbReference>
<dbReference type="GO" id="GO:0015386">
    <property type="term" value="F:potassium:proton antiporter activity"/>
    <property type="evidence" value="ECO:0007669"/>
    <property type="project" value="InterPro"/>
</dbReference>
<keyword evidence="6 10" id="KW-1133">Transmembrane helix</keyword>
<keyword evidence="3" id="KW-0050">Antiport</keyword>
<dbReference type="Proteomes" id="UP000041254">
    <property type="component" value="Unassembled WGS sequence"/>
</dbReference>
<feature type="transmembrane region" description="Helical" evidence="10">
    <location>
        <begin position="551"/>
        <end position="572"/>
    </location>
</feature>
<dbReference type="EMBL" id="CDMY01000947">
    <property type="protein sequence ID" value="CEM37583.1"/>
    <property type="molecule type" value="Genomic_DNA"/>
</dbReference>
<organism evidence="12 13">
    <name type="scientific">Vitrella brassicaformis (strain CCMP3155)</name>
    <dbReference type="NCBI Taxonomy" id="1169540"/>
    <lineage>
        <taxon>Eukaryota</taxon>
        <taxon>Sar</taxon>
        <taxon>Alveolata</taxon>
        <taxon>Colpodellida</taxon>
        <taxon>Vitrellaceae</taxon>
        <taxon>Vitrella</taxon>
    </lineage>
</organism>
<dbReference type="OMA" id="WFNESIC"/>
<evidence type="ECO:0000256" key="5">
    <source>
        <dbReference type="ARBA" id="ARBA00022729"/>
    </source>
</evidence>
<evidence type="ECO:0000256" key="1">
    <source>
        <dbReference type="ARBA" id="ARBA00004141"/>
    </source>
</evidence>
<protein>
    <recommendedName>
        <fullName evidence="11">Cation/H+ exchanger transmembrane domain-containing protein</fullName>
    </recommendedName>
</protein>
<keyword evidence="13" id="KW-1185">Reference proteome</keyword>
<feature type="transmembrane region" description="Helical" evidence="10">
    <location>
        <begin position="632"/>
        <end position="655"/>
    </location>
</feature>
<evidence type="ECO:0000256" key="9">
    <source>
        <dbReference type="SAM" id="MobiDB-lite"/>
    </source>
</evidence>
<proteinExistence type="predicted"/>
<dbReference type="AlphaFoldDB" id="A0A0G4H1R2"/>
<evidence type="ECO:0000313" key="13">
    <source>
        <dbReference type="Proteomes" id="UP000041254"/>
    </source>
</evidence>
<feature type="compositionally biased region" description="Pro residues" evidence="9">
    <location>
        <begin position="125"/>
        <end position="134"/>
    </location>
</feature>
<name>A0A0G4H1R2_VITBC</name>
<keyword evidence="2" id="KW-0813">Transport</keyword>
<feature type="compositionally biased region" description="Polar residues" evidence="9">
    <location>
        <begin position="17"/>
        <end position="27"/>
    </location>
</feature>
<evidence type="ECO:0000259" key="11">
    <source>
        <dbReference type="Pfam" id="PF00999"/>
    </source>
</evidence>
<dbReference type="OrthoDB" id="1654420at2759"/>
<evidence type="ECO:0000256" key="10">
    <source>
        <dbReference type="SAM" id="Phobius"/>
    </source>
</evidence>
<feature type="transmembrane region" description="Helical" evidence="10">
    <location>
        <begin position="72"/>
        <end position="92"/>
    </location>
</feature>
<feature type="transmembrane region" description="Helical" evidence="10">
    <location>
        <begin position="577"/>
        <end position="595"/>
    </location>
</feature>
<keyword evidence="5" id="KW-0732">Signal</keyword>
<feature type="region of interest" description="Disordered" evidence="9">
    <location>
        <begin position="472"/>
        <end position="491"/>
    </location>
</feature>
<sequence>MVTARRAASLNRADRASSPSGVRQPSSFRAIASAPQRKEHRQQPPCPSPDEAVSIQQPSSARQARRKAAHRGLWGVLRVLLSLGGLAVGAGVPQIQLSYLTPSQGPSDGGTKVTIHGYGFRAKPDAPPPLPPMPANATSLSSADQQQQQQPPAAATAGGNATSATHDSNGTIAASPPSAPAPAHELYVHLDNIDGQYRIVEPLKVTEKQIEFVTPGGLSDKGCLVSVHIQKDFVETAEERTLFFKVFEPPVVESFQPSKAFISGGTTIHVFGRNIFPSDTIKVKFVSSSASTTVEGKFMMLPAPSAAAAATLTPPQPPKQPQQSAPEADTQADVKAPQAPAAAAAADTGSSDQSADAAPVDASGGAAPREGTGVGAGGGAMEDSTDNGSSGDEAASSSSREEVKSEEGSPDAPLVPAVVCESPVWRRKEKVEIFISMNGQQYHGCNCETPPNFTFEEETTLFGDVAKVKERPVAAAPEQDDDSEESDTKQTVKVISQEHPHLTAGGSSEGGAATDKAKADPMSVHLIDSKENQYVLSKPKNSSGYREDFRLIMDVVILIAAASLGGIVSALVRQPVVLGFLAAGMIVGPGCLNLIDQIIQVDSVGQLGACFLLFSLGLEFHPRKVRRVKKAAINGGIISLFFLLAFFAGIAVAMGTSVREGLFVGAFVSMSSTAVCVKDLSQKGILETVEGQATVGILIIQDVMLGVMLAVLPSLGETQVTFTRILMKLSEPLVMLAAYAVVASLAAVFTNPPLFILVSKMKSKELYLLGNVSFALGVAALTDILGLSLEMGSFVAGVMLTQLPSGLLHETEELVEPLKDVFGAMFFACIGLAIDPLFMWDNMPSILGVLAAIFVAKAVIITPLLLLADLTILKAWRVALTLAHIGEFAFVLAGKGWALALISRQVYLLLIGTAAMSLLLTPFILKMIPTTGCTSLDQRGIGIPMTHVGKAQYSPLSSSGQLDGLRSHPEGLSPVAIKVSPDEPSSASSASITNTAVGRQRHTAGKEGEREQLHNGVVQHGHMNGCSSSSIEMKQLDGHAHSGHGGQAGELTPNCSTRLNSIDPS</sequence>
<feature type="region of interest" description="Disordered" evidence="9">
    <location>
        <begin position="1"/>
        <end position="66"/>
    </location>
</feature>
<dbReference type="InterPro" id="IPR013783">
    <property type="entry name" value="Ig-like_fold"/>
</dbReference>
<feature type="compositionally biased region" description="Polar residues" evidence="9">
    <location>
        <begin position="1053"/>
        <end position="1065"/>
    </location>
</feature>
<feature type="compositionally biased region" description="Low complexity" evidence="9">
    <location>
        <begin position="135"/>
        <end position="165"/>
    </location>
</feature>
<feature type="domain" description="Cation/H+ exchanger transmembrane" evidence="11">
    <location>
        <begin position="560"/>
        <end position="927"/>
    </location>
</feature>
<evidence type="ECO:0000256" key="4">
    <source>
        <dbReference type="ARBA" id="ARBA00022692"/>
    </source>
</evidence>
<gene>
    <name evidence="12" type="ORF">Vbra_19298</name>
</gene>
<comment type="subcellular location">
    <subcellularLocation>
        <location evidence="1">Membrane</location>
        <topology evidence="1">Multi-pass membrane protein</topology>
    </subcellularLocation>
</comment>
<evidence type="ECO:0000256" key="2">
    <source>
        <dbReference type="ARBA" id="ARBA00022448"/>
    </source>
</evidence>
<feature type="compositionally biased region" description="Low complexity" evidence="9">
    <location>
        <begin position="388"/>
        <end position="398"/>
    </location>
</feature>
<feature type="region of interest" description="Disordered" evidence="9">
    <location>
        <begin position="120"/>
        <end position="180"/>
    </location>
</feature>
<reference evidence="12 13" key="1">
    <citation type="submission" date="2014-11" db="EMBL/GenBank/DDBJ databases">
        <authorList>
            <person name="Zhu J."/>
            <person name="Qi W."/>
            <person name="Song R."/>
        </authorList>
    </citation>
    <scope>NUCLEOTIDE SEQUENCE [LARGE SCALE GENOMIC DNA]</scope>
</reference>
<dbReference type="PANTHER" id="PTHR16254:SF14">
    <property type="entry name" value="TRANSMEMBRANE AND COILED-COIL DOMAIN-CONTAINING PROTEIN 3"/>
    <property type="match status" value="1"/>
</dbReference>
<evidence type="ECO:0000256" key="6">
    <source>
        <dbReference type="ARBA" id="ARBA00022989"/>
    </source>
</evidence>
<feature type="transmembrane region" description="Helical" evidence="10">
    <location>
        <begin position="846"/>
        <end position="867"/>
    </location>
</feature>
<feature type="transmembrane region" description="Helical" evidence="10">
    <location>
        <begin position="906"/>
        <end position="925"/>
    </location>
</feature>
<feature type="transmembrane region" description="Helical" evidence="10">
    <location>
        <begin position="821"/>
        <end position="840"/>
    </location>
</feature>
<feature type="transmembrane region" description="Helical" evidence="10">
    <location>
        <begin position="879"/>
        <end position="900"/>
    </location>
</feature>
<dbReference type="Pfam" id="PF00999">
    <property type="entry name" value="Na_H_Exchanger"/>
    <property type="match status" value="1"/>
</dbReference>
<feature type="transmembrane region" description="Helical" evidence="10">
    <location>
        <begin position="766"/>
        <end position="785"/>
    </location>
</feature>
<dbReference type="InterPro" id="IPR038770">
    <property type="entry name" value="Na+/solute_symporter_sf"/>
</dbReference>
<feature type="transmembrane region" description="Helical" evidence="10">
    <location>
        <begin position="601"/>
        <end position="620"/>
    </location>
</feature>
<dbReference type="InterPro" id="IPR006153">
    <property type="entry name" value="Cation/H_exchanger_TM"/>
</dbReference>
<feature type="region of interest" description="Disordered" evidence="9">
    <location>
        <begin position="972"/>
        <end position="1011"/>
    </location>
</feature>
<dbReference type="STRING" id="1169540.A0A0G4H1R2"/>
<dbReference type="GO" id="GO:0016020">
    <property type="term" value="C:membrane"/>
    <property type="evidence" value="ECO:0007669"/>
    <property type="project" value="UniProtKB-SubCell"/>
</dbReference>
<evidence type="ECO:0000256" key="3">
    <source>
        <dbReference type="ARBA" id="ARBA00022449"/>
    </source>
</evidence>
<dbReference type="Gene3D" id="1.20.1530.20">
    <property type="match status" value="1"/>
</dbReference>
<keyword evidence="7" id="KW-0406">Ion transport</keyword>
<keyword evidence="8 10" id="KW-0472">Membrane</keyword>